<dbReference type="GO" id="GO:0005227">
    <property type="term" value="F:calcium-activated cation channel activity"/>
    <property type="evidence" value="ECO:0007669"/>
    <property type="project" value="InterPro"/>
</dbReference>
<evidence type="ECO:0000313" key="14">
    <source>
        <dbReference type="Proteomes" id="UP000094819"/>
    </source>
</evidence>
<feature type="transmembrane region" description="Helical" evidence="9">
    <location>
        <begin position="653"/>
        <end position="672"/>
    </location>
</feature>
<evidence type="ECO:0000256" key="9">
    <source>
        <dbReference type="SAM" id="Phobius"/>
    </source>
</evidence>
<reference evidence="13 14" key="1">
    <citation type="submission" date="2016-06" db="EMBL/GenBank/DDBJ databases">
        <title>Evolution of pathogenesis and genome organization in the Tremellales.</title>
        <authorList>
            <person name="Cuomo C."/>
            <person name="Litvintseva A."/>
            <person name="Heitman J."/>
            <person name="Chen Y."/>
            <person name="Sun S."/>
            <person name="Springer D."/>
            <person name="Dromer F."/>
            <person name="Young S."/>
            <person name="Zeng Q."/>
            <person name="Chapman S."/>
            <person name="Gujja S."/>
            <person name="Saif S."/>
            <person name="Birren B."/>
        </authorList>
    </citation>
    <scope>NUCLEOTIDE SEQUENCE [LARGE SCALE GENOMIC DNA]</scope>
    <source>
        <strain evidence="13 14">CBS 7118</strain>
    </source>
</reference>
<feature type="compositionally biased region" description="Basic and acidic residues" evidence="8">
    <location>
        <begin position="89"/>
        <end position="102"/>
    </location>
</feature>
<feature type="domain" description="CSC1/OSCA1-like 7TM region" evidence="10">
    <location>
        <begin position="557"/>
        <end position="846"/>
    </location>
</feature>
<proteinExistence type="inferred from homology"/>
<comment type="caution">
    <text evidence="13">The sequence shown here is derived from an EMBL/GenBank/DDBJ whole genome shotgun (WGS) entry which is preliminary data.</text>
</comment>
<dbReference type="Pfam" id="PF13967">
    <property type="entry name" value="RSN1_TM"/>
    <property type="match status" value="1"/>
</dbReference>
<dbReference type="RefSeq" id="XP_019030123.1">
    <property type="nucleotide sequence ID" value="XM_019177739.1"/>
</dbReference>
<name>A0A1E3ITS4_9TREE</name>
<dbReference type="InterPro" id="IPR032880">
    <property type="entry name" value="CSC1/OSCA1-like_N"/>
</dbReference>
<gene>
    <name evidence="13" type="ORF">L198_05661</name>
</gene>
<feature type="transmembrane region" description="Helical" evidence="9">
    <location>
        <begin position="612"/>
        <end position="632"/>
    </location>
</feature>
<evidence type="ECO:0000256" key="2">
    <source>
        <dbReference type="ARBA" id="ARBA00007779"/>
    </source>
</evidence>
<evidence type="ECO:0000256" key="8">
    <source>
        <dbReference type="SAM" id="MobiDB-lite"/>
    </source>
</evidence>
<dbReference type="PANTHER" id="PTHR13018:SF139">
    <property type="entry name" value="PHOSPHATE METABOLISM PROTEIN 7"/>
    <property type="match status" value="1"/>
</dbReference>
<feature type="coiled-coil region" evidence="7">
    <location>
        <begin position="357"/>
        <end position="384"/>
    </location>
</feature>
<evidence type="ECO:0000259" key="12">
    <source>
        <dbReference type="Pfam" id="PF14703"/>
    </source>
</evidence>
<feature type="compositionally biased region" description="Polar residues" evidence="8">
    <location>
        <begin position="1236"/>
        <end position="1249"/>
    </location>
</feature>
<feature type="region of interest" description="Disordered" evidence="8">
    <location>
        <begin position="894"/>
        <end position="931"/>
    </location>
</feature>
<feature type="region of interest" description="Disordered" evidence="8">
    <location>
        <begin position="1291"/>
        <end position="1355"/>
    </location>
</feature>
<dbReference type="Pfam" id="PF14703">
    <property type="entry name" value="PHM7_cyt"/>
    <property type="match status" value="1"/>
</dbReference>
<comment type="similarity">
    <text evidence="2">Belongs to the CSC1 (TC 1.A.17) family.</text>
</comment>
<keyword evidence="5 9" id="KW-1133">Transmembrane helix</keyword>
<dbReference type="GO" id="GO:0005886">
    <property type="term" value="C:plasma membrane"/>
    <property type="evidence" value="ECO:0007669"/>
    <property type="project" value="TreeGrafter"/>
</dbReference>
<keyword evidence="7" id="KW-0175">Coiled coil</keyword>
<evidence type="ECO:0000256" key="4">
    <source>
        <dbReference type="ARBA" id="ARBA00022692"/>
    </source>
</evidence>
<dbReference type="PANTHER" id="PTHR13018">
    <property type="entry name" value="PROBABLE MEMBRANE PROTEIN DUF221-RELATED"/>
    <property type="match status" value="1"/>
</dbReference>
<dbReference type="InterPro" id="IPR027815">
    <property type="entry name" value="CSC1/OSCA1-like_cyt"/>
</dbReference>
<feature type="compositionally biased region" description="Basic and acidic residues" evidence="8">
    <location>
        <begin position="920"/>
        <end position="929"/>
    </location>
</feature>
<sequence>MADLSQHTNYNANYSGLLDNLWLTLAIAGVCLIGHELEVHVPRQRGTDGPRRLLVVRIYQALRGWKRRKSSRSHHPQQGDGRTSSEGLVEDKANRPSDRPKSREDWEFGYIYQPKVWAVNASQSLPKWPLAWIVASLKFKETDMPAKCGLDLTLHARFLRASFFYTLFHALIIMPILMPLHIFYSPSDVAKTSMLRASISSLVKSSGSKWLWVHALLIWWVSITWICVVLWITWGALSYRRREIRALGVKLEEEKAAARLKSRGEEGRDDIHPYADRPGLKRFRTVMVTNIPPDMRDEKVLREYFDYYLRHHALKADPQKRGPIGTIIKQVIPIGQNPSYSVDVEPSEGSDVEEIVLVRKLSRLQNLRNRRENVLRQLEIAHTKLAQRVLREVTKYHRHPRKLHQIQDPVKLALMSILVEALKPYVSAKTTELDDTIWDILHSVPRECLDPFQELTHSPIIAPLYKNNAPKIDYLTLKLNYITDLIDEAQSTPIEDYPAASTAFATFKDAKTARLALKILDSHPKRTLSCRTTAAPEWTDLLWPRLYKSAYRSEFVRGWVVNLGVWAFTLVWIFPVSILCALASLTNIAGFVKPLQTFLDEHPKAASATTSLAPVIFVALLTLAICPLLLVIANKAETTVTRLGIHNSVLERFWKFLMVNGVVFFAIGQSTIEAYLTAFQAKSFDPLPIISSAFPTAAPYFSSYILLQVAIQPFFEIFRLGLPTIVYVFGTRQSTTLAIADRISSPTFSHFSQLPQHVLGGAIMHLFMLLNPLVIAFSKSRYPLSSKSLPSIALVYYGALYTVWKRQFVFVYGRLYETNGRRSSIRIQRYSTDALALAQFVLFAFFILNKAKGHAVATGILFALTLSTKVVITRALKRRFDRLDHEEADLLCPPANNLISGNEQGGSDHSDSSDDEETFEERGKQERDSTSTFQTVRRNFRYWTGGWIGKHQLPSERKPIPFDRTFFTTLDSKVYLKERTDFNTALDDLSPKLTPLHEMHGLALVSRHPPLPPWEDIPPYHRSRGYDDQPAYTDPYEEFLLLQRDPRSAIDLDDCVEVRLSLTTSSGGPGQISDWSVDLPKYDESEEENTVSPAASRPAPYRSKTEPLFSHVDSPGLSPEKEQHVWYDGVPGGAIRRHTDAPSPPRLSQLFRDPQTISESPGGDIMMRTFACSSAIPQTDSPATLGHDSERAAIHSESATSLPEPILGNDNAPSTPQKERHISYRESTSDHVETLYTPSRSPSGVARSTTLLTPRVARSASYISGRHRTVSASSAQQQALLDEVMEEEIRESRGINEAEDQEDAKEMEEVSKELHRLNRKDTSSQKDLRRRRSRAATAVSLVSSRSGKRSVTTHH</sequence>
<keyword evidence="14" id="KW-1185">Reference proteome</keyword>
<dbReference type="GeneID" id="30194873"/>
<feature type="transmembrane region" description="Helical" evidence="9">
    <location>
        <begin position="830"/>
        <end position="848"/>
    </location>
</feature>
<dbReference type="Pfam" id="PF02714">
    <property type="entry name" value="RSN1_7TM"/>
    <property type="match status" value="1"/>
</dbReference>
<feature type="region of interest" description="Disordered" evidence="8">
    <location>
        <begin position="1223"/>
        <end position="1249"/>
    </location>
</feature>
<keyword evidence="4 9" id="KW-0812">Transmembrane</keyword>
<accession>A0A1E3ITS4</accession>
<evidence type="ECO:0008006" key="15">
    <source>
        <dbReference type="Google" id="ProtNLM"/>
    </source>
</evidence>
<feature type="compositionally biased region" description="Low complexity" evidence="8">
    <location>
        <begin position="1335"/>
        <end position="1345"/>
    </location>
</feature>
<evidence type="ECO:0000256" key="1">
    <source>
        <dbReference type="ARBA" id="ARBA00004141"/>
    </source>
</evidence>
<evidence type="ECO:0000256" key="7">
    <source>
        <dbReference type="SAM" id="Coils"/>
    </source>
</evidence>
<feature type="transmembrane region" description="Helical" evidence="9">
    <location>
        <begin position="163"/>
        <end position="184"/>
    </location>
</feature>
<feature type="transmembrane region" description="Helical" evidence="9">
    <location>
        <begin position="559"/>
        <end position="592"/>
    </location>
</feature>
<dbReference type="InterPro" id="IPR045122">
    <property type="entry name" value="Csc1-like"/>
</dbReference>
<comment type="subcellular location">
    <subcellularLocation>
        <location evidence="1">Membrane</location>
        <topology evidence="1">Multi-pass membrane protein</topology>
    </subcellularLocation>
</comment>
<evidence type="ECO:0000256" key="5">
    <source>
        <dbReference type="ARBA" id="ARBA00022989"/>
    </source>
</evidence>
<evidence type="ECO:0000313" key="13">
    <source>
        <dbReference type="EMBL" id="ODN91989.1"/>
    </source>
</evidence>
<dbReference type="Proteomes" id="UP000094819">
    <property type="component" value="Unassembled WGS sequence"/>
</dbReference>
<feature type="region of interest" description="Disordered" evidence="8">
    <location>
        <begin position="67"/>
        <end position="102"/>
    </location>
</feature>
<evidence type="ECO:0000259" key="10">
    <source>
        <dbReference type="Pfam" id="PF02714"/>
    </source>
</evidence>
<feature type="domain" description="CSC1/OSCA1-like N-terminal transmembrane" evidence="11">
    <location>
        <begin position="109"/>
        <end position="231"/>
    </location>
</feature>
<dbReference type="OrthoDB" id="1689567at2759"/>
<keyword evidence="6 9" id="KW-0472">Membrane</keyword>
<evidence type="ECO:0000256" key="6">
    <source>
        <dbReference type="ARBA" id="ARBA00023136"/>
    </source>
</evidence>
<feature type="compositionally biased region" description="Acidic residues" evidence="8">
    <location>
        <begin position="1297"/>
        <end position="1306"/>
    </location>
</feature>
<feature type="compositionally biased region" description="Basic residues" evidence="8">
    <location>
        <begin position="1346"/>
        <end position="1355"/>
    </location>
</feature>
<feature type="compositionally biased region" description="Basic and acidic residues" evidence="8">
    <location>
        <begin position="1307"/>
        <end position="1327"/>
    </location>
</feature>
<evidence type="ECO:0000256" key="3">
    <source>
        <dbReference type="ARBA" id="ARBA00022448"/>
    </source>
</evidence>
<keyword evidence="3" id="KW-0813">Transport</keyword>
<feature type="transmembrane region" description="Helical" evidence="9">
    <location>
        <begin position="758"/>
        <end position="777"/>
    </location>
</feature>
<feature type="transmembrane region" description="Helical" evidence="9">
    <location>
        <begin position="211"/>
        <end position="237"/>
    </location>
</feature>
<dbReference type="EMBL" id="AWGH01000018">
    <property type="protein sequence ID" value="ODN91989.1"/>
    <property type="molecule type" value="Genomic_DNA"/>
</dbReference>
<dbReference type="InterPro" id="IPR003864">
    <property type="entry name" value="CSC1/OSCA1-like_7TM"/>
</dbReference>
<evidence type="ECO:0000259" key="11">
    <source>
        <dbReference type="Pfam" id="PF13967"/>
    </source>
</evidence>
<feature type="region of interest" description="Disordered" evidence="8">
    <location>
        <begin position="1082"/>
        <end position="1120"/>
    </location>
</feature>
<feature type="domain" description="CSC1/OSCA1-like cytosolic" evidence="12">
    <location>
        <begin position="349"/>
        <end position="544"/>
    </location>
</feature>
<protein>
    <recommendedName>
        <fullName evidence="15">DUF221-domain-containing protein</fullName>
    </recommendedName>
</protein>
<organism evidence="13 14">
    <name type="scientific">Cryptococcus wingfieldii CBS 7118</name>
    <dbReference type="NCBI Taxonomy" id="1295528"/>
    <lineage>
        <taxon>Eukaryota</taxon>
        <taxon>Fungi</taxon>
        <taxon>Dikarya</taxon>
        <taxon>Basidiomycota</taxon>
        <taxon>Agaricomycotina</taxon>
        <taxon>Tremellomycetes</taxon>
        <taxon>Tremellales</taxon>
        <taxon>Cryptococcaceae</taxon>
        <taxon>Cryptococcus</taxon>
    </lineage>
</organism>
<feature type="compositionally biased region" description="Basic and acidic residues" evidence="8">
    <location>
        <begin position="1223"/>
        <end position="1233"/>
    </location>
</feature>